<dbReference type="AlphaFoldDB" id="A0A1A6A366"/>
<feature type="region of interest" description="Disordered" evidence="1">
    <location>
        <begin position="137"/>
        <end position="180"/>
    </location>
</feature>
<keyword evidence="4" id="KW-1185">Reference proteome</keyword>
<evidence type="ECO:0000256" key="1">
    <source>
        <dbReference type="SAM" id="MobiDB-lite"/>
    </source>
</evidence>
<proteinExistence type="predicted"/>
<accession>A0A1A6A366</accession>
<evidence type="ECO:0000313" key="3">
    <source>
        <dbReference type="EMBL" id="WWC62596.1"/>
    </source>
</evidence>
<dbReference type="GeneID" id="28969059"/>
<dbReference type="KEGG" id="kdj:28969059"/>
<feature type="compositionally biased region" description="Basic and acidic residues" evidence="1">
    <location>
        <begin position="279"/>
        <end position="297"/>
    </location>
</feature>
<gene>
    <name evidence="2" type="ORF">I303_05360</name>
    <name evidence="3" type="ORF">I303_105193</name>
</gene>
<dbReference type="Proteomes" id="UP000078595">
    <property type="component" value="Chromosome 6"/>
</dbReference>
<feature type="region of interest" description="Disordered" evidence="1">
    <location>
        <begin position="66"/>
        <end position="110"/>
    </location>
</feature>
<dbReference type="GO" id="GO:0008124">
    <property type="term" value="F:4-alpha-hydroxytetrahydrobiopterin dehydratase activity"/>
    <property type="evidence" value="ECO:0007669"/>
    <property type="project" value="InterPro"/>
</dbReference>
<organism evidence="2">
    <name type="scientific">Kwoniella dejecticola CBS 10117</name>
    <dbReference type="NCBI Taxonomy" id="1296121"/>
    <lineage>
        <taxon>Eukaryota</taxon>
        <taxon>Fungi</taxon>
        <taxon>Dikarya</taxon>
        <taxon>Basidiomycota</taxon>
        <taxon>Agaricomycotina</taxon>
        <taxon>Tremellomycetes</taxon>
        <taxon>Tremellales</taxon>
        <taxon>Cryptococcaceae</taxon>
        <taxon>Kwoniella</taxon>
    </lineage>
</organism>
<dbReference type="EMBL" id="KI894032">
    <property type="protein sequence ID" value="OBR84502.1"/>
    <property type="molecule type" value="Genomic_DNA"/>
</dbReference>
<feature type="compositionally biased region" description="Basic and acidic residues" evidence="1">
    <location>
        <begin position="142"/>
        <end position="151"/>
    </location>
</feature>
<protein>
    <submittedName>
        <fullName evidence="2">Uncharacterized protein</fullName>
    </submittedName>
</protein>
<name>A0A1A6A366_9TREE</name>
<feature type="compositionally biased region" description="Gly residues" evidence="1">
    <location>
        <begin position="168"/>
        <end position="178"/>
    </location>
</feature>
<dbReference type="RefSeq" id="XP_018262344.1">
    <property type="nucleotide sequence ID" value="XM_018408653.1"/>
</dbReference>
<dbReference type="OrthoDB" id="2572066at2759"/>
<feature type="region of interest" description="Disordered" evidence="1">
    <location>
        <begin position="258"/>
        <end position="297"/>
    </location>
</feature>
<sequence>MSSSRSGQVLCRQCMKASTLTQRCLSPWPSHPSAAVFVPSHSAVCPRLRVGARSSNLARSTLPHIRAYSSTSKPPSNSSLSASSGLSSSSSSERAAEPTPRPPKRPSPYRLLQPHAFLSDFAPLHISGWRLDTLPSSSWNQDRYKDQGQGKEEDDSPGVDVYENSGGVEEGGGAGGRAGDLQDRRLVRAFQMGEGKEGWRDTIGFVRKVGEIVEEEDHHPTISISPSSDYSPSSSTLDMIRQAEESRGQGYIVEISTHTHTPLPPYPTPTPTPTAPTGTKDKTGKSHSDSTKIRPGITRKDIKLAEWLESAWKEVMRGRERVEVKAE</sequence>
<evidence type="ECO:0000313" key="4">
    <source>
        <dbReference type="Proteomes" id="UP000078595"/>
    </source>
</evidence>
<feature type="compositionally biased region" description="Low complexity" evidence="1">
    <location>
        <begin position="69"/>
        <end position="92"/>
    </location>
</feature>
<dbReference type="SUPFAM" id="SSF55248">
    <property type="entry name" value="PCD-like"/>
    <property type="match status" value="1"/>
</dbReference>
<dbReference type="Gene3D" id="3.30.1360.20">
    <property type="entry name" value="Transcriptional coactivator/pterin dehydratase"/>
    <property type="match status" value="1"/>
</dbReference>
<reference evidence="2" key="1">
    <citation type="submission" date="2013-07" db="EMBL/GenBank/DDBJ databases">
        <title>The Genome Sequence of Cryptococcus dejecticola CBS10117.</title>
        <authorList>
            <consortium name="The Broad Institute Genome Sequencing Platform"/>
            <person name="Cuomo C."/>
            <person name="Litvintseva A."/>
            <person name="Chen Y."/>
            <person name="Heitman J."/>
            <person name="Sun S."/>
            <person name="Springer D."/>
            <person name="Dromer F."/>
            <person name="Young S.K."/>
            <person name="Zeng Q."/>
            <person name="Gargeya S."/>
            <person name="Fitzgerald M."/>
            <person name="Abouelleil A."/>
            <person name="Alvarado L."/>
            <person name="Berlin A.M."/>
            <person name="Chapman S.B."/>
            <person name="Dewar J."/>
            <person name="Goldberg J."/>
            <person name="Griggs A."/>
            <person name="Gujja S."/>
            <person name="Hansen M."/>
            <person name="Howarth C."/>
            <person name="Imamovic A."/>
            <person name="Larimer J."/>
            <person name="McCowan C."/>
            <person name="Murphy C."/>
            <person name="Pearson M."/>
            <person name="Priest M."/>
            <person name="Roberts A."/>
            <person name="Saif S."/>
            <person name="Shea T."/>
            <person name="Sykes S."/>
            <person name="Wortman J."/>
            <person name="Nusbaum C."/>
            <person name="Birren B."/>
        </authorList>
    </citation>
    <scope>NUCLEOTIDE SEQUENCE [LARGE SCALE GENOMIC DNA]</scope>
    <source>
        <strain evidence="2">CBS 10117</strain>
    </source>
</reference>
<dbReference type="InterPro" id="IPR036428">
    <property type="entry name" value="PCD_sf"/>
</dbReference>
<reference evidence="3" key="3">
    <citation type="submission" date="2024-02" db="EMBL/GenBank/DDBJ databases">
        <title>Comparative genomics of Cryptococcus and Kwoniella reveals pathogenesis evolution and contrasting modes of karyotype evolution via chromosome fusion or intercentromeric recombination.</title>
        <authorList>
            <person name="Coelho M.A."/>
            <person name="David-Palma M."/>
            <person name="Shea T."/>
            <person name="Bowers K."/>
            <person name="McGinley-Smith S."/>
            <person name="Mohammad A.W."/>
            <person name="Gnirke A."/>
            <person name="Yurkov A.M."/>
            <person name="Nowrousian M."/>
            <person name="Sun S."/>
            <person name="Cuomo C.A."/>
            <person name="Heitman J."/>
        </authorList>
    </citation>
    <scope>NUCLEOTIDE SEQUENCE</scope>
    <source>
        <strain evidence="3">CBS 10117</strain>
    </source>
</reference>
<reference evidence="3" key="2">
    <citation type="submission" date="2013-07" db="EMBL/GenBank/DDBJ databases">
        <authorList>
            <consortium name="The Broad Institute Genome Sequencing Platform"/>
            <person name="Cuomo C."/>
            <person name="Litvintseva A."/>
            <person name="Chen Y."/>
            <person name="Heitman J."/>
            <person name="Sun S."/>
            <person name="Springer D."/>
            <person name="Dromer F."/>
            <person name="Young S.K."/>
            <person name="Zeng Q."/>
            <person name="Gargeya S."/>
            <person name="Fitzgerald M."/>
            <person name="Abouelleil A."/>
            <person name="Alvarado L."/>
            <person name="Berlin A.M."/>
            <person name="Chapman S.B."/>
            <person name="Dewar J."/>
            <person name="Goldberg J."/>
            <person name="Griggs A."/>
            <person name="Gujja S."/>
            <person name="Hansen M."/>
            <person name="Howarth C."/>
            <person name="Imamovic A."/>
            <person name="Larimer J."/>
            <person name="McCowan C."/>
            <person name="Murphy C."/>
            <person name="Pearson M."/>
            <person name="Priest M."/>
            <person name="Roberts A."/>
            <person name="Saif S."/>
            <person name="Shea T."/>
            <person name="Sykes S."/>
            <person name="Wortman J."/>
            <person name="Nusbaum C."/>
            <person name="Birren B."/>
        </authorList>
    </citation>
    <scope>NUCLEOTIDE SEQUENCE</scope>
    <source>
        <strain evidence="3">CBS 10117</strain>
    </source>
</reference>
<feature type="compositionally biased region" description="Pro residues" evidence="1">
    <location>
        <begin position="262"/>
        <end position="274"/>
    </location>
</feature>
<dbReference type="GO" id="GO:0006729">
    <property type="term" value="P:tetrahydrobiopterin biosynthetic process"/>
    <property type="evidence" value="ECO:0007669"/>
    <property type="project" value="InterPro"/>
</dbReference>
<dbReference type="EMBL" id="CP144535">
    <property type="protein sequence ID" value="WWC62596.1"/>
    <property type="molecule type" value="Genomic_DNA"/>
</dbReference>
<evidence type="ECO:0000313" key="2">
    <source>
        <dbReference type="EMBL" id="OBR84502.1"/>
    </source>
</evidence>
<dbReference type="VEuPathDB" id="FungiDB:I303_05360"/>